<dbReference type="Proteomes" id="UP000248349">
    <property type="component" value="Unassembled WGS sequence"/>
</dbReference>
<dbReference type="GeneID" id="37071735"/>
<dbReference type="AlphaFoldDB" id="A0A319A4M0"/>
<name>A0A319A4M0_9EURO</name>
<reference evidence="1 2" key="1">
    <citation type="submission" date="2016-12" db="EMBL/GenBank/DDBJ databases">
        <title>The genomes of Aspergillus section Nigri reveals drivers in fungal speciation.</title>
        <authorList>
            <consortium name="DOE Joint Genome Institute"/>
            <person name="Vesth T.C."/>
            <person name="Nybo J."/>
            <person name="Theobald S."/>
            <person name="Brandl J."/>
            <person name="Frisvad J.C."/>
            <person name="Nielsen K.F."/>
            <person name="Lyhne E.K."/>
            <person name="Kogle M.E."/>
            <person name="Kuo A."/>
            <person name="Riley R."/>
            <person name="Clum A."/>
            <person name="Nolan M."/>
            <person name="Lipzen A."/>
            <person name="Salamov A."/>
            <person name="Henrissat B."/>
            <person name="Wiebenga A."/>
            <person name="De Vries R.P."/>
            <person name="Grigoriev I.V."/>
            <person name="Mortensen U.H."/>
            <person name="Andersen M.R."/>
            <person name="Baker S.E."/>
        </authorList>
    </citation>
    <scope>NUCLEOTIDE SEQUENCE [LARGE SCALE GENOMIC DNA]</scope>
    <source>
        <strain evidence="1 2">JOP 1030-1</strain>
    </source>
</reference>
<evidence type="ECO:0000313" key="2">
    <source>
        <dbReference type="Proteomes" id="UP000248349"/>
    </source>
</evidence>
<proteinExistence type="predicted"/>
<dbReference type="EMBL" id="KZ821252">
    <property type="protein sequence ID" value="PYH42382.1"/>
    <property type="molecule type" value="Genomic_DNA"/>
</dbReference>
<sequence length="204" mass="22772">MQSVQYHLCQVFANNWSKGRQKWDGLTSNCIQQKKFTLPGFSLFTVDSTEPPFRSAMKTPLVLSSGFSTCSSSRGVYWNWEYAVRHVVSPSPVRTLVGCATATPPHRTGSLQNHNLDWPITPPRLTTSSRTLFTRKRPNLVETWGCCLRYSLHPRDDAYHSLSLVSVRLASPAPRLFTPLRSHSFAAIFDSVSPGHNPSAHGEG</sequence>
<dbReference type="RefSeq" id="XP_025428364.1">
    <property type="nucleotide sequence ID" value="XM_025570507.1"/>
</dbReference>
<evidence type="ECO:0000313" key="1">
    <source>
        <dbReference type="EMBL" id="PYH42382.1"/>
    </source>
</evidence>
<accession>A0A319A4M0</accession>
<organism evidence="1 2">
    <name type="scientific">Aspergillus saccharolyticus JOP 1030-1</name>
    <dbReference type="NCBI Taxonomy" id="1450539"/>
    <lineage>
        <taxon>Eukaryota</taxon>
        <taxon>Fungi</taxon>
        <taxon>Dikarya</taxon>
        <taxon>Ascomycota</taxon>
        <taxon>Pezizomycotina</taxon>
        <taxon>Eurotiomycetes</taxon>
        <taxon>Eurotiomycetidae</taxon>
        <taxon>Eurotiales</taxon>
        <taxon>Aspergillaceae</taxon>
        <taxon>Aspergillus</taxon>
        <taxon>Aspergillus subgen. Circumdati</taxon>
    </lineage>
</organism>
<protein>
    <submittedName>
        <fullName evidence="1">Uncharacterized protein</fullName>
    </submittedName>
</protein>
<keyword evidence="2" id="KW-1185">Reference proteome</keyword>
<gene>
    <name evidence="1" type="ORF">BP01DRAFT_134932</name>
</gene>